<proteinExistence type="predicted"/>
<dbReference type="Proteomes" id="UP000614350">
    <property type="component" value="Unassembled WGS sequence"/>
</dbReference>
<name>A0A834K5P6_VESVU</name>
<reference evidence="1" key="1">
    <citation type="journal article" date="2020" name="G3 (Bethesda)">
        <title>High-Quality Assemblies for Three Invasive Social Wasps from the &lt;i&gt;Vespula&lt;/i&gt; Genus.</title>
        <authorList>
            <person name="Harrop T.W.R."/>
            <person name="Guhlin J."/>
            <person name="McLaughlin G.M."/>
            <person name="Permina E."/>
            <person name="Stockwell P."/>
            <person name="Gilligan J."/>
            <person name="Le Lec M.F."/>
            <person name="Gruber M.A.M."/>
            <person name="Quinn O."/>
            <person name="Lovegrove M."/>
            <person name="Duncan E.J."/>
            <person name="Remnant E.J."/>
            <person name="Van Eeckhoven J."/>
            <person name="Graham B."/>
            <person name="Knapp R.A."/>
            <person name="Langford K.W."/>
            <person name="Kronenberg Z."/>
            <person name="Press M.O."/>
            <person name="Eacker S.M."/>
            <person name="Wilson-Rankin E.E."/>
            <person name="Purcell J."/>
            <person name="Lester P.J."/>
            <person name="Dearden P.K."/>
        </authorList>
    </citation>
    <scope>NUCLEOTIDE SEQUENCE</scope>
    <source>
        <strain evidence="1">Marl-1</strain>
    </source>
</reference>
<evidence type="ECO:0000313" key="2">
    <source>
        <dbReference type="Proteomes" id="UP000614350"/>
    </source>
</evidence>
<sequence>MTREVSNAVTYAGFSYTYKGGMGKSSLSSSETGRGLVAPDILASTKRRSTDELLVSFASFVNVLTLRSIIRLSNYPIVAVNRN</sequence>
<evidence type="ECO:0000313" key="1">
    <source>
        <dbReference type="EMBL" id="KAF7400627.1"/>
    </source>
</evidence>
<dbReference type="EMBL" id="JACSEA010000005">
    <property type="protein sequence ID" value="KAF7400627.1"/>
    <property type="molecule type" value="Genomic_DNA"/>
</dbReference>
<keyword evidence="2" id="KW-1185">Reference proteome</keyword>
<organism evidence="1 2">
    <name type="scientific">Vespula vulgaris</name>
    <name type="common">Yellow jacket</name>
    <name type="synonym">Wasp</name>
    <dbReference type="NCBI Taxonomy" id="7454"/>
    <lineage>
        <taxon>Eukaryota</taxon>
        <taxon>Metazoa</taxon>
        <taxon>Ecdysozoa</taxon>
        <taxon>Arthropoda</taxon>
        <taxon>Hexapoda</taxon>
        <taxon>Insecta</taxon>
        <taxon>Pterygota</taxon>
        <taxon>Neoptera</taxon>
        <taxon>Endopterygota</taxon>
        <taxon>Hymenoptera</taxon>
        <taxon>Apocrita</taxon>
        <taxon>Aculeata</taxon>
        <taxon>Vespoidea</taxon>
        <taxon>Vespidae</taxon>
        <taxon>Vespinae</taxon>
        <taxon>Vespula</taxon>
    </lineage>
</organism>
<protein>
    <submittedName>
        <fullName evidence="1">Uncharacterized protein</fullName>
    </submittedName>
</protein>
<dbReference type="AlphaFoldDB" id="A0A834K5P6"/>
<comment type="caution">
    <text evidence="1">The sequence shown here is derived from an EMBL/GenBank/DDBJ whole genome shotgun (WGS) entry which is preliminary data.</text>
</comment>
<accession>A0A834K5P6</accession>
<gene>
    <name evidence="1" type="ORF">HZH66_005811</name>
</gene>